<evidence type="ECO:0000313" key="2">
    <source>
        <dbReference type="Proteomes" id="UP001469553"/>
    </source>
</evidence>
<keyword evidence="2" id="KW-1185">Reference proteome</keyword>
<evidence type="ECO:0000313" key="1">
    <source>
        <dbReference type="EMBL" id="MEQ2296052.1"/>
    </source>
</evidence>
<organism evidence="1 2">
    <name type="scientific">Ameca splendens</name>
    <dbReference type="NCBI Taxonomy" id="208324"/>
    <lineage>
        <taxon>Eukaryota</taxon>
        <taxon>Metazoa</taxon>
        <taxon>Chordata</taxon>
        <taxon>Craniata</taxon>
        <taxon>Vertebrata</taxon>
        <taxon>Euteleostomi</taxon>
        <taxon>Actinopterygii</taxon>
        <taxon>Neopterygii</taxon>
        <taxon>Teleostei</taxon>
        <taxon>Neoteleostei</taxon>
        <taxon>Acanthomorphata</taxon>
        <taxon>Ovalentaria</taxon>
        <taxon>Atherinomorphae</taxon>
        <taxon>Cyprinodontiformes</taxon>
        <taxon>Goodeidae</taxon>
        <taxon>Ameca</taxon>
    </lineage>
</organism>
<proteinExistence type="predicted"/>
<gene>
    <name evidence="1" type="ORF">AMECASPLE_020906</name>
</gene>
<protein>
    <submittedName>
        <fullName evidence="1">Uncharacterized protein</fullName>
    </submittedName>
</protein>
<name>A0ABV0YQB2_9TELE</name>
<reference evidence="1 2" key="1">
    <citation type="submission" date="2021-06" db="EMBL/GenBank/DDBJ databases">
        <authorList>
            <person name="Palmer J.M."/>
        </authorList>
    </citation>
    <scope>NUCLEOTIDE SEQUENCE [LARGE SCALE GENOMIC DNA]</scope>
    <source>
        <strain evidence="1 2">AS_MEX2019</strain>
        <tissue evidence="1">Muscle</tissue>
    </source>
</reference>
<sequence length="109" mass="12548">MALIFSTKLLICQPFHSLMWRQSQWRICEQINWTRGISSSMKNISTAIKRIHPEPASEVMVRKLKTVGKRCLPSTHYRAYTGPLPDPDIVASGEKLWQLDNNNAYNNDC</sequence>
<comment type="caution">
    <text evidence="1">The sequence shown here is derived from an EMBL/GenBank/DDBJ whole genome shotgun (WGS) entry which is preliminary data.</text>
</comment>
<dbReference type="EMBL" id="JAHRIP010039392">
    <property type="protein sequence ID" value="MEQ2296052.1"/>
    <property type="molecule type" value="Genomic_DNA"/>
</dbReference>
<accession>A0ABV0YQB2</accession>
<dbReference type="Proteomes" id="UP001469553">
    <property type="component" value="Unassembled WGS sequence"/>
</dbReference>